<comment type="similarity">
    <text evidence="2">Belongs to the EamA transporter family.</text>
</comment>
<gene>
    <name evidence="8" type="ORF">GGR36_002626</name>
</gene>
<comment type="subcellular location">
    <subcellularLocation>
        <location evidence="1">Membrane</location>
        <topology evidence="1">Multi-pass membrane protein</topology>
    </subcellularLocation>
</comment>
<dbReference type="Pfam" id="PF00892">
    <property type="entry name" value="EamA"/>
    <property type="match status" value="2"/>
</dbReference>
<feature type="domain" description="EamA" evidence="7">
    <location>
        <begin position="151"/>
        <end position="281"/>
    </location>
</feature>
<feature type="transmembrane region" description="Helical" evidence="6">
    <location>
        <begin position="148"/>
        <end position="167"/>
    </location>
</feature>
<keyword evidence="4 6" id="KW-1133">Transmembrane helix</keyword>
<sequence length="302" mass="31241">MREHTLGSAYLLGFLGVASFSLTFPMTRLAVAELDPVFVGLGRAVVAAVLALCVLGWQKAPRPSRAQVQRLIIVALGVIVGFPLLSAWAMQSVDASHGAIVAGLLPLATAAGAALRAGERPSARWWGCAIAGSALVVAHALSAGHGQIGTADLALVGAMLSAALGYTEGAMLAREMPPARVICWALVIAAPVLVLVLACYPVKWSAASPQAWGAFAYVSAVSMFLGFFAWYGGLARGGIARISQIQLLQPFLTLLAAATWFGETVAPQRWALAAGVVVCVALGRQAPVATARFALQGSTKSR</sequence>
<evidence type="ECO:0000313" key="8">
    <source>
        <dbReference type="EMBL" id="MBB4013280.1"/>
    </source>
</evidence>
<evidence type="ECO:0000256" key="3">
    <source>
        <dbReference type="ARBA" id="ARBA00022692"/>
    </source>
</evidence>
<reference evidence="8 9" key="1">
    <citation type="submission" date="2020-08" db="EMBL/GenBank/DDBJ databases">
        <title>Genomic Encyclopedia of Type Strains, Phase IV (KMG-IV): sequencing the most valuable type-strain genomes for metagenomic binning, comparative biology and taxonomic classification.</title>
        <authorList>
            <person name="Goeker M."/>
        </authorList>
    </citation>
    <scope>NUCLEOTIDE SEQUENCE [LARGE SCALE GENOMIC DNA]</scope>
    <source>
        <strain evidence="8 9">DSM 106739</strain>
    </source>
</reference>
<evidence type="ECO:0000256" key="4">
    <source>
        <dbReference type="ARBA" id="ARBA00022989"/>
    </source>
</evidence>
<protein>
    <submittedName>
        <fullName evidence="8">Drug/metabolite transporter (DMT)-like permease</fullName>
    </submittedName>
</protein>
<feature type="domain" description="EamA" evidence="7">
    <location>
        <begin position="8"/>
        <end position="131"/>
    </location>
</feature>
<evidence type="ECO:0000256" key="1">
    <source>
        <dbReference type="ARBA" id="ARBA00004141"/>
    </source>
</evidence>
<dbReference type="EMBL" id="JACIET010000002">
    <property type="protein sequence ID" value="MBB4013280.1"/>
    <property type="molecule type" value="Genomic_DNA"/>
</dbReference>
<dbReference type="RefSeq" id="WP_207064423.1">
    <property type="nucleotide sequence ID" value="NZ_BAABLE010000005.1"/>
</dbReference>
<keyword evidence="3 6" id="KW-0812">Transmembrane</keyword>
<dbReference type="PANTHER" id="PTHR32322">
    <property type="entry name" value="INNER MEMBRANE TRANSPORTER"/>
    <property type="match status" value="1"/>
</dbReference>
<evidence type="ECO:0000259" key="7">
    <source>
        <dbReference type="Pfam" id="PF00892"/>
    </source>
</evidence>
<dbReference type="InterPro" id="IPR000620">
    <property type="entry name" value="EamA_dom"/>
</dbReference>
<organism evidence="8 9">
    <name type="scientific">Niveibacterium umoris</name>
    <dbReference type="NCBI Taxonomy" id="1193620"/>
    <lineage>
        <taxon>Bacteria</taxon>
        <taxon>Pseudomonadati</taxon>
        <taxon>Pseudomonadota</taxon>
        <taxon>Betaproteobacteria</taxon>
        <taxon>Rhodocyclales</taxon>
        <taxon>Rhodocyclaceae</taxon>
        <taxon>Niveibacterium</taxon>
    </lineage>
</organism>
<feature type="transmembrane region" description="Helical" evidence="6">
    <location>
        <begin position="214"/>
        <end position="235"/>
    </location>
</feature>
<dbReference type="InterPro" id="IPR037185">
    <property type="entry name" value="EmrE-like"/>
</dbReference>
<dbReference type="Proteomes" id="UP000561045">
    <property type="component" value="Unassembled WGS sequence"/>
</dbReference>
<dbReference type="SUPFAM" id="SSF103481">
    <property type="entry name" value="Multidrug resistance efflux transporter EmrE"/>
    <property type="match status" value="2"/>
</dbReference>
<dbReference type="GO" id="GO:0016020">
    <property type="term" value="C:membrane"/>
    <property type="evidence" value="ECO:0007669"/>
    <property type="project" value="UniProtKB-SubCell"/>
</dbReference>
<proteinExistence type="inferred from homology"/>
<keyword evidence="5 6" id="KW-0472">Membrane</keyword>
<dbReference type="AlphaFoldDB" id="A0A840BJY8"/>
<dbReference type="PANTHER" id="PTHR32322:SF2">
    <property type="entry name" value="EAMA DOMAIN-CONTAINING PROTEIN"/>
    <property type="match status" value="1"/>
</dbReference>
<evidence type="ECO:0000256" key="2">
    <source>
        <dbReference type="ARBA" id="ARBA00007362"/>
    </source>
</evidence>
<feature type="transmembrane region" description="Helical" evidence="6">
    <location>
        <begin position="69"/>
        <end position="89"/>
    </location>
</feature>
<evidence type="ECO:0000313" key="9">
    <source>
        <dbReference type="Proteomes" id="UP000561045"/>
    </source>
</evidence>
<feature type="transmembrane region" description="Helical" evidence="6">
    <location>
        <begin position="122"/>
        <end position="142"/>
    </location>
</feature>
<name>A0A840BJY8_9RHOO</name>
<evidence type="ECO:0000256" key="5">
    <source>
        <dbReference type="ARBA" id="ARBA00023136"/>
    </source>
</evidence>
<dbReference type="InterPro" id="IPR050638">
    <property type="entry name" value="AA-Vitamin_Transporters"/>
</dbReference>
<keyword evidence="9" id="KW-1185">Reference proteome</keyword>
<accession>A0A840BJY8</accession>
<feature type="transmembrane region" description="Helical" evidence="6">
    <location>
        <begin position="95"/>
        <end position="115"/>
    </location>
</feature>
<evidence type="ECO:0000256" key="6">
    <source>
        <dbReference type="SAM" id="Phobius"/>
    </source>
</evidence>
<feature type="transmembrane region" description="Helical" evidence="6">
    <location>
        <begin position="37"/>
        <end position="57"/>
    </location>
</feature>
<comment type="caution">
    <text evidence="8">The sequence shown here is derived from an EMBL/GenBank/DDBJ whole genome shotgun (WGS) entry which is preliminary data.</text>
</comment>
<feature type="transmembrane region" description="Helical" evidence="6">
    <location>
        <begin position="179"/>
        <end position="202"/>
    </location>
</feature>